<reference evidence="2 3" key="1">
    <citation type="submission" date="2019-09" db="EMBL/GenBank/DDBJ databases">
        <title>A chromosome-level genome assembly of the Chinese tupelo Nyssa sinensis.</title>
        <authorList>
            <person name="Yang X."/>
            <person name="Kang M."/>
            <person name="Yang Y."/>
            <person name="Xiong H."/>
            <person name="Wang M."/>
            <person name="Zhang Z."/>
            <person name="Wang Z."/>
            <person name="Wu H."/>
            <person name="Ma T."/>
            <person name="Liu J."/>
            <person name="Xi Z."/>
        </authorList>
    </citation>
    <scope>NUCLEOTIDE SEQUENCE [LARGE SCALE GENOMIC DNA]</scope>
    <source>
        <strain evidence="2">J267</strain>
        <tissue evidence="2">Leaf</tissue>
    </source>
</reference>
<evidence type="ECO:0000256" key="1">
    <source>
        <dbReference type="SAM" id="MobiDB-lite"/>
    </source>
</evidence>
<evidence type="ECO:0000313" key="3">
    <source>
        <dbReference type="Proteomes" id="UP000325577"/>
    </source>
</evidence>
<keyword evidence="3" id="KW-1185">Reference proteome</keyword>
<dbReference type="OrthoDB" id="1939758at2759"/>
<feature type="region of interest" description="Disordered" evidence="1">
    <location>
        <begin position="413"/>
        <end position="435"/>
    </location>
</feature>
<organism evidence="2 3">
    <name type="scientific">Nyssa sinensis</name>
    <dbReference type="NCBI Taxonomy" id="561372"/>
    <lineage>
        <taxon>Eukaryota</taxon>
        <taxon>Viridiplantae</taxon>
        <taxon>Streptophyta</taxon>
        <taxon>Embryophyta</taxon>
        <taxon>Tracheophyta</taxon>
        <taxon>Spermatophyta</taxon>
        <taxon>Magnoliopsida</taxon>
        <taxon>eudicotyledons</taxon>
        <taxon>Gunneridae</taxon>
        <taxon>Pentapetalae</taxon>
        <taxon>asterids</taxon>
        <taxon>Cornales</taxon>
        <taxon>Nyssaceae</taxon>
        <taxon>Nyssa</taxon>
    </lineage>
</organism>
<dbReference type="PANTHER" id="PTHR37261:SF1">
    <property type="entry name" value="40S RIBOSOMAL PROTEIN S27"/>
    <property type="match status" value="1"/>
</dbReference>
<dbReference type="Proteomes" id="UP000325577">
    <property type="component" value="Linkage Group LG6"/>
</dbReference>
<proteinExistence type="predicted"/>
<name>A0A5J4ZR80_9ASTE</name>
<dbReference type="PANTHER" id="PTHR37261">
    <property type="entry name" value="40S RIBOSOMAL PROTEIN S27"/>
    <property type="match status" value="1"/>
</dbReference>
<gene>
    <name evidence="2" type="ORF">F0562_014492</name>
</gene>
<accession>A0A5J4ZR80</accession>
<sequence>MRSGRSIFEVHARVYEIYYASALQSINEYLCTVRCGIAARDQELLHATDIEEPVCEHLKGSAGELAKEKLKDDGNTGSSEDEWVEVKVPDSPFQDNRKSPMPVKNDVNTGTFIQDFFEATAEITDADPCISLTLRLLSLQSKGCVYIDEVYIFADPVESANSDNQVVQAGNSAGNSLMAMLVPTLLQLSKTGISRMQNKHASDTMEKQQGLEIGSITTGSTNFGNGDKQDEKCNIADQQDVKLPAVKGATAEPPQVQIPTQVLDREQKHDSVSKSDLPYGQIGRALEQLVSRVSRIEDICLRFEENMLKPISNMEGRLQRVEQQLEVLAKNSLYSVFPSGTRISAPAFSCNESNSSSSYNDRSDYAACGAFELEKKDFSSVRLSNSLDDMSISVNATQILPSLVVTAPEFSCADAEEDNDASEPSKDSPQEKPKQALSIEDALSAALAGFLSTTAVQSSNYTRTLTVKAPEFTVGENGSDDEIASPSGQNEVSVACESNGTECINNSVSTSNGTASVEGVEQMMRNLNDGHFEETPKGVNGEDQFYEEVTGCSFLGTSVDFTPFQAEDNLVKNR</sequence>
<dbReference type="AlphaFoldDB" id="A0A5J4ZR80"/>
<feature type="compositionally biased region" description="Basic and acidic residues" evidence="1">
    <location>
        <begin position="423"/>
        <end position="434"/>
    </location>
</feature>
<evidence type="ECO:0000313" key="2">
    <source>
        <dbReference type="EMBL" id="KAA8520236.1"/>
    </source>
</evidence>
<dbReference type="EMBL" id="CM018049">
    <property type="protein sequence ID" value="KAA8520236.1"/>
    <property type="molecule type" value="Genomic_DNA"/>
</dbReference>
<protein>
    <submittedName>
        <fullName evidence="2">Uncharacterized protein</fullName>
    </submittedName>
</protein>